<feature type="compositionally biased region" description="Polar residues" evidence="1">
    <location>
        <begin position="29"/>
        <end position="42"/>
    </location>
</feature>
<protein>
    <submittedName>
        <fullName evidence="2">Uncharacterized protein</fullName>
    </submittedName>
</protein>
<accession>A0A164X167</accession>
<dbReference type="AlphaFoldDB" id="A0A164X167"/>
<dbReference type="STRING" id="79200.A0A164X167"/>
<dbReference type="Gramene" id="KZM92558">
    <property type="protein sequence ID" value="KZM92558"/>
    <property type="gene ID" value="DCAR_020077"/>
</dbReference>
<dbReference type="PANTHER" id="PTHR37249">
    <property type="entry name" value="OS03G0206201 PROTEIN"/>
    <property type="match status" value="1"/>
</dbReference>
<evidence type="ECO:0000256" key="1">
    <source>
        <dbReference type="SAM" id="MobiDB-lite"/>
    </source>
</evidence>
<evidence type="ECO:0000313" key="2">
    <source>
        <dbReference type="EMBL" id="KZM92558.1"/>
    </source>
</evidence>
<feature type="region of interest" description="Disordered" evidence="1">
    <location>
        <begin position="27"/>
        <end position="83"/>
    </location>
</feature>
<name>A0A164X167_DAUCS</name>
<organism evidence="2">
    <name type="scientific">Daucus carota subsp. sativus</name>
    <name type="common">Carrot</name>
    <dbReference type="NCBI Taxonomy" id="79200"/>
    <lineage>
        <taxon>Eukaryota</taxon>
        <taxon>Viridiplantae</taxon>
        <taxon>Streptophyta</taxon>
        <taxon>Embryophyta</taxon>
        <taxon>Tracheophyta</taxon>
        <taxon>Spermatophyta</taxon>
        <taxon>Magnoliopsida</taxon>
        <taxon>eudicotyledons</taxon>
        <taxon>Gunneridae</taxon>
        <taxon>Pentapetalae</taxon>
        <taxon>asterids</taxon>
        <taxon>campanulids</taxon>
        <taxon>Apiales</taxon>
        <taxon>Apiaceae</taxon>
        <taxon>Apioideae</taxon>
        <taxon>Scandiceae</taxon>
        <taxon>Daucinae</taxon>
        <taxon>Daucus</taxon>
        <taxon>Daucus sect. Daucus</taxon>
    </lineage>
</organism>
<reference evidence="2" key="1">
    <citation type="journal article" date="2016" name="Nat. Genet.">
        <title>A high-quality carrot genome assembly provides new insights into carotenoid accumulation and asterid genome evolution.</title>
        <authorList>
            <person name="Iorizzo M."/>
            <person name="Ellison S."/>
            <person name="Senalik D."/>
            <person name="Zeng P."/>
            <person name="Satapoomin P."/>
            <person name="Huang J."/>
            <person name="Bowman M."/>
            <person name="Iovene M."/>
            <person name="Sanseverino W."/>
            <person name="Cavagnaro P."/>
            <person name="Yildiz M."/>
            <person name="Macko-Podgorni A."/>
            <person name="Moranska E."/>
            <person name="Grzebelus E."/>
            <person name="Grzebelus D."/>
            <person name="Ashrafi H."/>
            <person name="Zheng Z."/>
            <person name="Cheng S."/>
            <person name="Spooner D."/>
            <person name="Van Deynze A."/>
            <person name="Simon P."/>
        </authorList>
    </citation>
    <scope>NUCLEOTIDE SEQUENCE [LARGE SCALE GENOMIC DNA]</scope>
    <source>
        <tissue evidence="2">Leaf</tissue>
    </source>
</reference>
<sequence length="83" mass="8606">MVGVIVFPMSEAFNSASFPPDTNVYLDHSQVSGTSNAGSINPQDYGPVDPVPSSKASIQAGPIQHDTPLMPYIPPSPPAPSSP</sequence>
<dbReference type="EMBL" id="LNRQ01000006">
    <property type="protein sequence ID" value="KZM92558.1"/>
    <property type="molecule type" value="Genomic_DNA"/>
</dbReference>
<dbReference type="PANTHER" id="PTHR37249:SF3">
    <property type="entry name" value="OS03G0206201 PROTEIN"/>
    <property type="match status" value="1"/>
</dbReference>
<gene>
    <name evidence="2" type="ORF">DCAR_020077</name>
</gene>
<proteinExistence type="predicted"/>
<comment type="caution">
    <text evidence="2">The sequence shown here is derived from an EMBL/GenBank/DDBJ whole genome shotgun (WGS) entry which is preliminary data.</text>
</comment>
<feature type="compositionally biased region" description="Pro residues" evidence="1">
    <location>
        <begin position="71"/>
        <end position="83"/>
    </location>
</feature>
<dbReference type="OMA" id="QAGPIQH"/>